<evidence type="ECO:0000313" key="4">
    <source>
        <dbReference type="EMBL" id="KWW99933.1"/>
    </source>
</evidence>
<dbReference type="Gene3D" id="1.10.357.10">
    <property type="entry name" value="Tetracycline Repressor, domain 2"/>
    <property type="match status" value="1"/>
</dbReference>
<dbReference type="GO" id="GO:0000976">
    <property type="term" value="F:transcription cis-regulatory region binding"/>
    <property type="evidence" value="ECO:0007669"/>
    <property type="project" value="TreeGrafter"/>
</dbReference>
<dbReference type="PRINTS" id="PR00455">
    <property type="entry name" value="HTHTETR"/>
</dbReference>
<feature type="DNA-binding region" description="H-T-H motif" evidence="2">
    <location>
        <begin position="40"/>
        <end position="59"/>
    </location>
</feature>
<dbReference type="SUPFAM" id="SSF46689">
    <property type="entry name" value="Homeodomain-like"/>
    <property type="match status" value="1"/>
</dbReference>
<dbReference type="InterPro" id="IPR001647">
    <property type="entry name" value="HTH_TetR"/>
</dbReference>
<dbReference type="InterPro" id="IPR050109">
    <property type="entry name" value="HTH-type_TetR-like_transc_reg"/>
</dbReference>
<comment type="caution">
    <text evidence="4">The sequence shown here is derived from an EMBL/GenBank/DDBJ whole genome shotgun (WGS) entry which is preliminary data.</text>
</comment>
<gene>
    <name evidence="4" type="ORF">LI90_1573</name>
</gene>
<evidence type="ECO:0000256" key="2">
    <source>
        <dbReference type="PROSITE-ProRule" id="PRU00335"/>
    </source>
</evidence>
<proteinExistence type="predicted"/>
<name>A0A132MQ66_9ACTN</name>
<accession>A0A132MQ66</accession>
<dbReference type="PROSITE" id="PS50977">
    <property type="entry name" value="HTH_TETR_2"/>
    <property type="match status" value="1"/>
</dbReference>
<evidence type="ECO:0000256" key="1">
    <source>
        <dbReference type="ARBA" id="ARBA00023125"/>
    </source>
</evidence>
<protein>
    <submittedName>
        <fullName evidence="4">Transcriptional regulator</fullName>
    </submittedName>
</protein>
<organism evidence="4 5">
    <name type="scientific">Carbonactinospora thermoautotrophica</name>
    <dbReference type="NCBI Taxonomy" id="1469144"/>
    <lineage>
        <taxon>Bacteria</taxon>
        <taxon>Bacillati</taxon>
        <taxon>Actinomycetota</taxon>
        <taxon>Actinomycetes</taxon>
        <taxon>Kitasatosporales</taxon>
        <taxon>Carbonactinosporaceae</taxon>
        <taxon>Carbonactinospora</taxon>
    </lineage>
</organism>
<dbReference type="GO" id="GO:0003700">
    <property type="term" value="F:DNA-binding transcription factor activity"/>
    <property type="evidence" value="ECO:0007669"/>
    <property type="project" value="TreeGrafter"/>
</dbReference>
<dbReference type="PATRIC" id="fig|1469144.10.peg.1720"/>
<dbReference type="Pfam" id="PF00440">
    <property type="entry name" value="TetR_N"/>
    <property type="match status" value="1"/>
</dbReference>
<dbReference type="AlphaFoldDB" id="A0A132MQ66"/>
<dbReference type="STRING" id="1469144.LI90_1573"/>
<evidence type="ECO:0000259" key="3">
    <source>
        <dbReference type="PROSITE" id="PS50977"/>
    </source>
</evidence>
<dbReference type="Gene3D" id="1.10.10.60">
    <property type="entry name" value="Homeodomain-like"/>
    <property type="match status" value="1"/>
</dbReference>
<reference evidence="5" key="1">
    <citation type="submission" date="2015-04" db="EMBL/GenBank/DDBJ databases">
        <title>Physiological reanalysis, assessment of diazotrophy, and genome sequences of multiple isolates of Streptomyces thermoautotrophicus.</title>
        <authorList>
            <person name="MacKellar D.C."/>
            <person name="Lieber L."/>
            <person name="Norman J."/>
            <person name="Bolger A."/>
            <person name="Tobin C."/>
            <person name="Murray J.W."/>
            <person name="Chang R."/>
            <person name="Ford T."/>
            <person name="Nguyen P.Q."/>
            <person name="Woodward J."/>
            <person name="Permingeat H."/>
            <person name="Joshi N.S."/>
            <person name="Silver P.A."/>
            <person name="Usadel B."/>
            <person name="Rutherford A.W."/>
            <person name="Friesen M."/>
            <person name="Prell J."/>
        </authorList>
    </citation>
    <scope>NUCLEOTIDE SEQUENCE [LARGE SCALE GENOMIC DNA]</scope>
    <source>
        <strain evidence="5">H1</strain>
    </source>
</reference>
<feature type="domain" description="HTH tetR-type" evidence="3">
    <location>
        <begin position="17"/>
        <end position="77"/>
    </location>
</feature>
<dbReference type="Proteomes" id="UP000070188">
    <property type="component" value="Unassembled WGS sequence"/>
</dbReference>
<dbReference type="PANTHER" id="PTHR30055">
    <property type="entry name" value="HTH-TYPE TRANSCRIPTIONAL REGULATOR RUTR"/>
    <property type="match status" value="1"/>
</dbReference>
<evidence type="ECO:0000313" key="5">
    <source>
        <dbReference type="Proteomes" id="UP000070188"/>
    </source>
</evidence>
<keyword evidence="5" id="KW-1185">Reference proteome</keyword>
<keyword evidence="1 2" id="KW-0238">DNA-binding</keyword>
<dbReference type="EMBL" id="LAXD01000001">
    <property type="protein sequence ID" value="KWW99933.1"/>
    <property type="molecule type" value="Genomic_DNA"/>
</dbReference>
<dbReference type="PANTHER" id="PTHR30055:SF226">
    <property type="entry name" value="HTH-TYPE TRANSCRIPTIONAL REGULATOR PKSA"/>
    <property type="match status" value="1"/>
</dbReference>
<dbReference type="InterPro" id="IPR009057">
    <property type="entry name" value="Homeodomain-like_sf"/>
</dbReference>
<sequence length="194" mass="21037">MRDMPRITAPTLAQHRSRQLHALLEAAREIVREAGPQALTLAALARRVGLSRPSLYEYFPSRDDLVVALLAEEVPAWADRLRAALAAYGTLEEQVAAFVRAELELMREQAMAVALTEHALTPRERVRREHARLLRPLVDALAAAGVPEPELRAELVEGVVTAAGHRLYAGADPETVIAAAVAQAVHGIGGWARG</sequence>